<dbReference type="EMBL" id="PGCI01000378">
    <property type="protein sequence ID" value="PLW28102.1"/>
    <property type="molecule type" value="Genomic_DNA"/>
</dbReference>
<evidence type="ECO:0000313" key="2">
    <source>
        <dbReference type="Proteomes" id="UP000235392"/>
    </source>
</evidence>
<proteinExistence type="predicted"/>
<dbReference type="Proteomes" id="UP000235392">
    <property type="component" value="Unassembled WGS sequence"/>
</dbReference>
<accession>A0A2N5TRJ2</accession>
<protein>
    <submittedName>
        <fullName evidence="1">Uncharacterized protein</fullName>
    </submittedName>
</protein>
<organism evidence="1 2">
    <name type="scientific">Puccinia coronata f. sp. avenae</name>
    <dbReference type="NCBI Taxonomy" id="200324"/>
    <lineage>
        <taxon>Eukaryota</taxon>
        <taxon>Fungi</taxon>
        <taxon>Dikarya</taxon>
        <taxon>Basidiomycota</taxon>
        <taxon>Pucciniomycotina</taxon>
        <taxon>Pucciniomycetes</taxon>
        <taxon>Pucciniales</taxon>
        <taxon>Pucciniaceae</taxon>
        <taxon>Puccinia</taxon>
    </lineage>
</organism>
<comment type="caution">
    <text evidence="1">The sequence shown here is derived from an EMBL/GenBank/DDBJ whole genome shotgun (WGS) entry which is preliminary data.</text>
</comment>
<gene>
    <name evidence="1" type="ORF">PCASD_22493</name>
</gene>
<reference evidence="1 2" key="1">
    <citation type="submission" date="2017-11" db="EMBL/GenBank/DDBJ databases">
        <title>De novo assembly and phasing of dikaryotic genomes from two isolates of Puccinia coronata f. sp. avenae, the causal agent of oat crown rust.</title>
        <authorList>
            <person name="Miller M.E."/>
            <person name="Zhang Y."/>
            <person name="Omidvar V."/>
            <person name="Sperschneider J."/>
            <person name="Schwessinger B."/>
            <person name="Raley C."/>
            <person name="Palmer J.M."/>
            <person name="Garnica D."/>
            <person name="Upadhyaya N."/>
            <person name="Rathjen J."/>
            <person name="Taylor J.M."/>
            <person name="Park R.F."/>
            <person name="Dodds P.N."/>
            <person name="Hirsch C.D."/>
            <person name="Kianian S.F."/>
            <person name="Figueroa M."/>
        </authorList>
    </citation>
    <scope>NUCLEOTIDE SEQUENCE [LARGE SCALE GENOMIC DNA]</scope>
    <source>
        <strain evidence="1">12SD80</strain>
    </source>
</reference>
<dbReference type="AlphaFoldDB" id="A0A2N5TRJ2"/>
<sequence length="67" mass="7634">MLKLNAESSLPNRLHRLVQRSLIDLIKGASPNNVSYRVTPNRALHDRLLAFWVETTSRLDSLSDHPV</sequence>
<name>A0A2N5TRJ2_9BASI</name>
<evidence type="ECO:0000313" key="1">
    <source>
        <dbReference type="EMBL" id="PLW28102.1"/>
    </source>
</evidence>